<keyword evidence="3" id="KW-1185">Reference proteome</keyword>
<keyword evidence="1" id="KW-1133">Transmembrane helix</keyword>
<organism evidence="2 3">
    <name type="scientific">Edaphochlamys debaryana</name>
    <dbReference type="NCBI Taxonomy" id="47281"/>
    <lineage>
        <taxon>Eukaryota</taxon>
        <taxon>Viridiplantae</taxon>
        <taxon>Chlorophyta</taxon>
        <taxon>core chlorophytes</taxon>
        <taxon>Chlorophyceae</taxon>
        <taxon>CS clade</taxon>
        <taxon>Chlamydomonadales</taxon>
        <taxon>Chlamydomonadales incertae sedis</taxon>
        <taxon>Edaphochlamys</taxon>
    </lineage>
</organism>
<sequence>MGELVTARKEGEDKLRTGWYRGGRVVACCGIWMRLGQPWRAVAPPRPRRRQFSLRARRPTGLPFQTPPSTPVVNQYRHAAFHSGLPVGKTGHRPLLLATVKGKDDDGRPFHWVARRARKRVHQPHECAKPAPPMVWLAALRPDLHWRKPGWWVGFLFAFGSVVWLFTGIARLFKSIALPDPKPPGLASLAAGMAGWPQMVALYLMFWPACIIQVYEATNMDLPARLRAWKAATAPGPDAADQAESGDHLQAKAAAAAKADSAVPKAASAGTEAHDVPSRPRPRLLPSRAALGTVSWWLAMIQLVGIMLFLAAATPDMVENGKLLSGSVNRWVEAFLSFIGGACFTFSSWVATLELTGSHWRGLVPNSWSNLRSISWISVFFAFQGSLGFMTWGLVLFAYTDIGWHSFQALLSYGQIFAPICFVVANVAGLLEQANPGHR</sequence>
<keyword evidence="1" id="KW-0472">Membrane</keyword>
<dbReference type="OrthoDB" id="531119at2759"/>
<evidence type="ECO:0000256" key="1">
    <source>
        <dbReference type="SAM" id="Phobius"/>
    </source>
</evidence>
<feature type="transmembrane region" description="Helical" evidence="1">
    <location>
        <begin position="374"/>
        <end position="399"/>
    </location>
</feature>
<gene>
    <name evidence="2" type="ORF">HYH03_015731</name>
</gene>
<name>A0A835XKL5_9CHLO</name>
<feature type="transmembrane region" description="Helical" evidence="1">
    <location>
        <begin position="151"/>
        <end position="173"/>
    </location>
</feature>
<dbReference type="EMBL" id="JAEHOE010000127">
    <property type="protein sequence ID" value="KAG2485566.1"/>
    <property type="molecule type" value="Genomic_DNA"/>
</dbReference>
<evidence type="ECO:0000313" key="2">
    <source>
        <dbReference type="EMBL" id="KAG2485566.1"/>
    </source>
</evidence>
<proteinExistence type="predicted"/>
<reference evidence="2" key="1">
    <citation type="journal article" date="2020" name="bioRxiv">
        <title>Comparative genomics of Chlamydomonas.</title>
        <authorList>
            <person name="Craig R.J."/>
            <person name="Hasan A.R."/>
            <person name="Ness R.W."/>
            <person name="Keightley P.D."/>
        </authorList>
    </citation>
    <scope>NUCLEOTIDE SEQUENCE</scope>
    <source>
        <strain evidence="2">CCAP 11/70</strain>
    </source>
</reference>
<feature type="transmembrane region" description="Helical" evidence="1">
    <location>
        <begin position="334"/>
        <end position="353"/>
    </location>
</feature>
<evidence type="ECO:0000313" key="3">
    <source>
        <dbReference type="Proteomes" id="UP000612055"/>
    </source>
</evidence>
<accession>A0A835XKL5</accession>
<protein>
    <submittedName>
        <fullName evidence="2">Uncharacterized protein</fullName>
    </submittedName>
</protein>
<feature type="transmembrane region" description="Helical" evidence="1">
    <location>
        <begin position="193"/>
        <end position="215"/>
    </location>
</feature>
<comment type="caution">
    <text evidence="2">The sequence shown here is derived from an EMBL/GenBank/DDBJ whole genome shotgun (WGS) entry which is preliminary data.</text>
</comment>
<feature type="transmembrane region" description="Helical" evidence="1">
    <location>
        <begin position="411"/>
        <end position="431"/>
    </location>
</feature>
<dbReference type="AlphaFoldDB" id="A0A835XKL5"/>
<dbReference type="Proteomes" id="UP000612055">
    <property type="component" value="Unassembled WGS sequence"/>
</dbReference>
<feature type="transmembrane region" description="Helical" evidence="1">
    <location>
        <begin position="289"/>
        <end position="314"/>
    </location>
</feature>
<keyword evidence="1" id="KW-0812">Transmembrane</keyword>